<evidence type="ECO:0000256" key="10">
    <source>
        <dbReference type="RuleBase" id="RU003657"/>
    </source>
</evidence>
<dbReference type="InterPro" id="IPR004651">
    <property type="entry name" value="HisF"/>
</dbReference>
<dbReference type="EC" id="4.3.2.10" evidence="9"/>
<dbReference type="OrthoDB" id="9781903at2"/>
<keyword evidence="6 9" id="KW-0456">Lyase</keyword>
<comment type="subunit">
    <text evidence="3 9">Heterodimer of HisH and HisF.</text>
</comment>
<dbReference type="HAMAP" id="MF_01013">
    <property type="entry name" value="HisF"/>
    <property type="match status" value="1"/>
</dbReference>
<dbReference type="AlphaFoldDB" id="A0A2K9AAJ2"/>
<comment type="function">
    <text evidence="7 9">IGPS catalyzes the conversion of PRFAR and glutamine to IGP, AICAR and glutamate. The HisF subunit catalyzes the cyclization activity that produces IGP and AICAR from PRFAR using the ammonia provided by the HisH subunit.</text>
</comment>
<comment type="catalytic activity">
    <reaction evidence="8 9">
        <text>5-[(5-phospho-1-deoxy-D-ribulos-1-ylimino)methylamino]-1-(5-phospho-beta-D-ribosyl)imidazole-4-carboxamide + L-glutamine = D-erythro-1-(imidazol-4-yl)glycerol 3-phosphate + 5-amino-1-(5-phospho-beta-D-ribosyl)imidazole-4-carboxamide + L-glutamate + H(+)</text>
        <dbReference type="Rhea" id="RHEA:24793"/>
        <dbReference type="ChEBI" id="CHEBI:15378"/>
        <dbReference type="ChEBI" id="CHEBI:29985"/>
        <dbReference type="ChEBI" id="CHEBI:58278"/>
        <dbReference type="ChEBI" id="CHEBI:58359"/>
        <dbReference type="ChEBI" id="CHEBI:58475"/>
        <dbReference type="ChEBI" id="CHEBI:58525"/>
        <dbReference type="EC" id="4.3.2.10"/>
    </reaction>
</comment>
<dbReference type="UniPathway" id="UPA00031">
    <property type="reaction ID" value="UER00010"/>
</dbReference>
<protein>
    <recommendedName>
        <fullName evidence="9">Imidazole glycerol phosphate synthase subunit HisF</fullName>
        <ecNumber evidence="9">4.3.2.10</ecNumber>
    </recommendedName>
    <alternativeName>
        <fullName evidence="9">IGP synthase cyclase subunit</fullName>
    </alternativeName>
    <alternativeName>
        <fullName evidence="9">IGP synthase subunit HisF</fullName>
    </alternativeName>
    <alternativeName>
        <fullName evidence="9">ImGP synthase subunit HisF</fullName>
        <shortName evidence="9">IGPS subunit HisF</shortName>
    </alternativeName>
</protein>
<comment type="subcellular location">
    <subcellularLocation>
        <location evidence="9">Cytoplasm</location>
    </subcellularLocation>
</comment>
<dbReference type="SUPFAM" id="SSF51366">
    <property type="entry name" value="Ribulose-phoshate binding barrel"/>
    <property type="match status" value="1"/>
</dbReference>
<dbReference type="Gene3D" id="3.20.20.70">
    <property type="entry name" value="Aldolase class I"/>
    <property type="match status" value="1"/>
</dbReference>
<evidence type="ECO:0000256" key="5">
    <source>
        <dbReference type="ARBA" id="ARBA00023102"/>
    </source>
</evidence>
<feature type="active site" evidence="9">
    <location>
        <position position="140"/>
    </location>
</feature>
<evidence type="ECO:0000256" key="8">
    <source>
        <dbReference type="ARBA" id="ARBA00047838"/>
    </source>
</evidence>
<keyword evidence="4 9" id="KW-0028">Amino-acid biosynthesis</keyword>
<evidence type="ECO:0000256" key="7">
    <source>
        <dbReference type="ARBA" id="ARBA00025475"/>
    </source>
</evidence>
<dbReference type="RefSeq" id="WP_106646318.1">
    <property type="nucleotide sequence ID" value="NZ_BMGO01000002.1"/>
</dbReference>
<dbReference type="InterPro" id="IPR013785">
    <property type="entry name" value="Aldolase_TIM"/>
</dbReference>
<keyword evidence="5 9" id="KW-0368">Histidine biosynthesis</keyword>
<dbReference type="KEGG" id="kpd:CW740_03940"/>
<accession>A0A2K9AAJ2</accession>
<feature type="active site" evidence="9">
    <location>
        <position position="21"/>
    </location>
</feature>
<dbReference type="GO" id="GO:0016829">
    <property type="term" value="F:lyase activity"/>
    <property type="evidence" value="ECO:0007669"/>
    <property type="project" value="UniProtKB-KW"/>
</dbReference>
<evidence type="ECO:0000256" key="4">
    <source>
        <dbReference type="ARBA" id="ARBA00022605"/>
    </source>
</evidence>
<name>A0A2K9AAJ2_9GAMM</name>
<organism evidence="11 12">
    <name type="scientific">Kangiella profundi</name>
    <dbReference type="NCBI Taxonomy" id="1561924"/>
    <lineage>
        <taxon>Bacteria</taxon>
        <taxon>Pseudomonadati</taxon>
        <taxon>Pseudomonadota</taxon>
        <taxon>Gammaproteobacteria</taxon>
        <taxon>Kangiellales</taxon>
        <taxon>Kangiellaceae</taxon>
        <taxon>Kangiella</taxon>
    </lineage>
</organism>
<keyword evidence="12" id="KW-1185">Reference proteome</keyword>
<dbReference type="CDD" id="cd04731">
    <property type="entry name" value="HisF"/>
    <property type="match status" value="1"/>
</dbReference>
<dbReference type="PANTHER" id="PTHR21235">
    <property type="entry name" value="IMIDAZOLE GLYCEROL PHOSPHATE SYNTHASE SUBUNIT HISF/H IGP SYNTHASE SUBUNIT HISF/H"/>
    <property type="match status" value="1"/>
</dbReference>
<evidence type="ECO:0000313" key="11">
    <source>
        <dbReference type="EMBL" id="AUD78447.1"/>
    </source>
</evidence>
<dbReference type="GO" id="GO:0000105">
    <property type="term" value="P:L-histidine biosynthetic process"/>
    <property type="evidence" value="ECO:0007669"/>
    <property type="project" value="UniProtKB-UniRule"/>
</dbReference>
<dbReference type="PANTHER" id="PTHR21235:SF2">
    <property type="entry name" value="IMIDAZOLE GLYCEROL PHOSPHATE SYNTHASE HISHF"/>
    <property type="match status" value="1"/>
</dbReference>
<comment type="pathway">
    <text evidence="1 9">Amino-acid biosynthesis; L-histidine biosynthesis; L-histidine from 5-phospho-alpha-D-ribose 1-diphosphate: step 5/9.</text>
</comment>
<evidence type="ECO:0000256" key="3">
    <source>
        <dbReference type="ARBA" id="ARBA00011152"/>
    </source>
</evidence>
<dbReference type="EMBL" id="CP025120">
    <property type="protein sequence ID" value="AUD78447.1"/>
    <property type="molecule type" value="Genomic_DNA"/>
</dbReference>
<evidence type="ECO:0000256" key="1">
    <source>
        <dbReference type="ARBA" id="ARBA00005091"/>
    </source>
</evidence>
<dbReference type="GO" id="GO:0000107">
    <property type="term" value="F:imidazoleglycerol-phosphate synthase activity"/>
    <property type="evidence" value="ECO:0007669"/>
    <property type="project" value="UniProtKB-UniRule"/>
</dbReference>
<dbReference type="Proteomes" id="UP000232693">
    <property type="component" value="Chromosome"/>
</dbReference>
<dbReference type="NCBIfam" id="TIGR00735">
    <property type="entry name" value="hisF"/>
    <property type="match status" value="1"/>
</dbReference>
<dbReference type="InterPro" id="IPR011060">
    <property type="entry name" value="RibuloseP-bd_barrel"/>
</dbReference>
<dbReference type="Pfam" id="PF00977">
    <property type="entry name" value="His_biosynth"/>
    <property type="match status" value="1"/>
</dbReference>
<proteinExistence type="inferred from homology"/>
<reference evidence="11 12" key="1">
    <citation type="submission" date="2017-12" db="EMBL/GenBank/DDBJ databases">
        <title>Kangiella profundi FT102 completed genome.</title>
        <authorList>
            <person name="Xu J."/>
            <person name="Wang J."/>
            <person name="Lu Y."/>
        </authorList>
    </citation>
    <scope>NUCLEOTIDE SEQUENCE [LARGE SCALE GENOMIC DNA]</scope>
    <source>
        <strain evidence="11 12">FT102</strain>
    </source>
</reference>
<gene>
    <name evidence="9" type="primary">hisF</name>
    <name evidence="11" type="ORF">CW740_03940</name>
</gene>
<evidence type="ECO:0000256" key="2">
    <source>
        <dbReference type="ARBA" id="ARBA00009667"/>
    </source>
</evidence>
<comment type="similarity">
    <text evidence="2 9 10">Belongs to the HisA/HisF family.</text>
</comment>
<evidence type="ECO:0000313" key="12">
    <source>
        <dbReference type="Proteomes" id="UP000232693"/>
    </source>
</evidence>
<dbReference type="InterPro" id="IPR050064">
    <property type="entry name" value="IGPS_HisA/HisF"/>
</dbReference>
<evidence type="ECO:0000256" key="6">
    <source>
        <dbReference type="ARBA" id="ARBA00023239"/>
    </source>
</evidence>
<keyword evidence="9" id="KW-0963">Cytoplasm</keyword>
<sequence>MSELIKKNEQGLKSRVIVCLDVAHGRVVKGVNFKGLQDMGDPVELAIRYQEQGADEIVFLDIKATLEQRANALETVTRVAENLSIPFTVGGGLNTYTDVAQFLNAGADKVALNSAAVKNPELIDQIAKGFGSQCVVVAVDLNQEVSNGDYRVYINGGNTSTELDAMQWLAEVEKRGAGEVLLTAMHRDGTGLGFDNELMGKVSKQLGIQVIASGGACKPGHFTETFLSGSDAALAAGMFHRGEFTVDQVKQELLNNGVAVRIEKQND</sequence>
<dbReference type="InterPro" id="IPR006062">
    <property type="entry name" value="His_biosynth"/>
</dbReference>
<evidence type="ECO:0000256" key="9">
    <source>
        <dbReference type="HAMAP-Rule" id="MF_01013"/>
    </source>
</evidence>
<dbReference type="GO" id="GO:0005737">
    <property type="term" value="C:cytoplasm"/>
    <property type="evidence" value="ECO:0007669"/>
    <property type="project" value="UniProtKB-SubCell"/>
</dbReference>